<gene>
    <name evidence="1" type="ORF">ADM99_14120</name>
</gene>
<name>A0A0P6WUF7_9CHLR</name>
<evidence type="ECO:0000313" key="1">
    <source>
        <dbReference type="EMBL" id="KPL70294.1"/>
    </source>
</evidence>
<dbReference type="InterPro" id="IPR008930">
    <property type="entry name" value="Terpenoid_cyclase/PrenylTrfase"/>
</dbReference>
<evidence type="ECO:0000313" key="2">
    <source>
        <dbReference type="Proteomes" id="UP000050430"/>
    </source>
</evidence>
<dbReference type="OrthoDB" id="9790865at2"/>
<accession>A0A0P6WUF7</accession>
<proteinExistence type="predicted"/>
<dbReference type="PATRIC" id="fig|229920.5.peg.171"/>
<dbReference type="AlphaFoldDB" id="A0A0P6WUF7"/>
<dbReference type="SUPFAM" id="SSF48239">
    <property type="entry name" value="Terpenoid cyclases/Protein prenyltransferases"/>
    <property type="match status" value="1"/>
</dbReference>
<reference evidence="1 2" key="1">
    <citation type="submission" date="2015-07" db="EMBL/GenBank/DDBJ databases">
        <title>Genome sequence of Leptolinea tardivitalis DSM 16556.</title>
        <authorList>
            <person name="Hemp J."/>
            <person name="Ward L.M."/>
            <person name="Pace L.A."/>
            <person name="Fischer W.W."/>
        </authorList>
    </citation>
    <scope>NUCLEOTIDE SEQUENCE [LARGE SCALE GENOMIC DNA]</scope>
    <source>
        <strain evidence="1 2">YMTK-2</strain>
    </source>
</reference>
<protein>
    <recommendedName>
        <fullName evidence="3">Squalene cyclase C-terminal domain-containing protein</fullName>
    </recommendedName>
</protein>
<dbReference type="Proteomes" id="UP000050430">
    <property type="component" value="Unassembled WGS sequence"/>
</dbReference>
<dbReference type="EMBL" id="LGCK01000014">
    <property type="protein sequence ID" value="KPL70294.1"/>
    <property type="molecule type" value="Genomic_DNA"/>
</dbReference>
<sequence length="326" mass="36817">MGISDHWLLGGPAYVQYRTRLDLLGLSASDPQVKSARAEMLRMPEVQNLVFSLQDWPGKVLSSHKSSNQSFHTLNFLADLGLTIEDPGMPPVIDKILATASPEGPFRLTMNIGASHGGHGIDTGAWALCDAPNLIYALIKMGLRYDPKVEKAASYLIHLVEDFGWPCGVSQELGSFHGPGKKTDPCPYATLVMLKVMGLDPIWRNDPAASAGVRALLKLWQERRNQHPYIFYMGTDFCKLKAPLIWYDIVHVLDVLSFFPAAIHDPRYQEMLQLVREKEQPEGCFIPESVYIPYREWDFGQKKQPSYWLTFLIQRIFHRSSLSISD</sequence>
<dbReference type="RefSeq" id="WP_062422166.1">
    <property type="nucleotide sequence ID" value="NZ_BBYA01000010.1"/>
</dbReference>
<organism evidence="1 2">
    <name type="scientific">Leptolinea tardivitalis</name>
    <dbReference type="NCBI Taxonomy" id="229920"/>
    <lineage>
        <taxon>Bacteria</taxon>
        <taxon>Bacillati</taxon>
        <taxon>Chloroflexota</taxon>
        <taxon>Anaerolineae</taxon>
        <taxon>Anaerolineales</taxon>
        <taxon>Anaerolineaceae</taxon>
        <taxon>Leptolinea</taxon>
    </lineage>
</organism>
<comment type="caution">
    <text evidence="1">The sequence shown here is derived from an EMBL/GenBank/DDBJ whole genome shotgun (WGS) entry which is preliminary data.</text>
</comment>
<keyword evidence="2" id="KW-1185">Reference proteome</keyword>
<dbReference type="STRING" id="229920.ADM99_14120"/>
<evidence type="ECO:0008006" key="3">
    <source>
        <dbReference type="Google" id="ProtNLM"/>
    </source>
</evidence>